<accession>A0A426DHJ7</accession>
<evidence type="ECO:0000313" key="2">
    <source>
        <dbReference type="Proteomes" id="UP000274920"/>
    </source>
</evidence>
<name>A0A426DHJ7_9FIRM</name>
<gene>
    <name evidence="1" type="ORF">EBB54_13385</name>
</gene>
<protein>
    <submittedName>
        <fullName evidence="1">Uncharacterized protein</fullName>
    </submittedName>
</protein>
<dbReference type="RefSeq" id="WP_125127738.1">
    <property type="nucleotide sequence ID" value="NZ_RHJS01000002.1"/>
</dbReference>
<reference evidence="1" key="1">
    <citation type="submission" date="2018-10" db="EMBL/GenBank/DDBJ databases">
        <title>Schaedlerella arabinophila gen. nov. sp. nov., isolated from the mouse intestinal tract and comparative analysis with the genome of the closely related altered Schaedler flora strain ASF502.</title>
        <authorList>
            <person name="Miyake S."/>
            <person name="Soh M."/>
            <person name="Seedorf H."/>
        </authorList>
    </citation>
    <scope>NUCLEOTIDE SEQUENCE [LARGE SCALE GENOMIC DNA]</scope>
    <source>
        <strain evidence="1">DSM 106076</strain>
    </source>
</reference>
<dbReference type="InterPro" id="IPR043743">
    <property type="entry name" value="DUF5688"/>
</dbReference>
<dbReference type="EMBL" id="RHJS01000002">
    <property type="protein sequence ID" value="RRK32245.1"/>
    <property type="molecule type" value="Genomic_DNA"/>
</dbReference>
<dbReference type="AlphaFoldDB" id="A0A426DHJ7"/>
<sequence>MENTKKMEYIEFKEALKNLVQEKSDSDMKVEIVQIIKNNQTKSENLTYIDPNYNLFPSIQLKELYQEYQVYGMGWCVEEAFSVLKNVKRIHEDQLMGSWESAKGRIVVELVKEAWNRELLEKLPYRAFLDLAVIYRLKMWECKSGDAVQTVTNKMMEHWKITEEELYEAALANLQKEEFEIIGGYQAVQDMIEELIDVKEESEFHEWMYIFTNRSRIKGAAAMLRTDLLDRFAKAQESDLIILPSSVHEVILLPTMDDEDAAELRRIVQDINEKEVQEEERLSDEVYYFRRSTGAVELIPE</sequence>
<evidence type="ECO:0000313" key="1">
    <source>
        <dbReference type="EMBL" id="RRK32245.1"/>
    </source>
</evidence>
<proteinExistence type="predicted"/>
<keyword evidence="2" id="KW-1185">Reference proteome</keyword>
<dbReference type="Pfam" id="PF18941">
    <property type="entry name" value="DUF5688"/>
    <property type="match status" value="1"/>
</dbReference>
<organism evidence="1 2">
    <name type="scientific">Schaedlerella arabinosiphila</name>
    <dbReference type="NCBI Taxonomy" id="2044587"/>
    <lineage>
        <taxon>Bacteria</taxon>
        <taxon>Bacillati</taxon>
        <taxon>Bacillota</taxon>
        <taxon>Clostridia</taxon>
        <taxon>Lachnospirales</taxon>
        <taxon>Lachnospiraceae</taxon>
        <taxon>Schaedlerella</taxon>
    </lineage>
</organism>
<comment type="caution">
    <text evidence="1">The sequence shown here is derived from an EMBL/GenBank/DDBJ whole genome shotgun (WGS) entry which is preliminary data.</text>
</comment>
<dbReference type="Proteomes" id="UP000274920">
    <property type="component" value="Unassembled WGS sequence"/>
</dbReference>